<dbReference type="EMBL" id="LGRX02005940">
    <property type="protein sequence ID" value="KAK3277759.1"/>
    <property type="molecule type" value="Genomic_DNA"/>
</dbReference>
<dbReference type="AlphaFoldDB" id="A0AAE0LAJ8"/>
<evidence type="ECO:0000256" key="1">
    <source>
        <dbReference type="SAM" id="MobiDB-lite"/>
    </source>
</evidence>
<feature type="region of interest" description="Disordered" evidence="1">
    <location>
        <begin position="302"/>
        <end position="323"/>
    </location>
</feature>
<keyword evidence="3" id="KW-1185">Reference proteome</keyword>
<gene>
    <name evidence="2" type="ORF">CYMTET_14252</name>
</gene>
<name>A0AAE0LAJ8_9CHLO</name>
<sequence length="323" mass="33799">MKTFRAGIVIAVLPRAADGTRLTEIGVPSGLALTFLLTSALLHPHALVQSLQLKQEVTLSTGDAVAGSFGPYPSQSQREASHQKPVIAAATPTVPLSNGEEDLTSRGRALKLQHIEGSSADDSRFSLSTPQAEPSPGGFSLKQKSGSLDSAKSKTIWSLARDTARWAETSVGQLLQHANVPVHSAGEKTYKADVESKMDDSKVPQLAGHVLHLAEAVVNRLVQEAAALGSAGAGKIPSLDRRRLGQQNDDELGTGKSTSASHAADAHDNYELNGMQGLSHAHADDEVGVLSRTSTGTLHSLFQRGAQKGAGGSVMRRGALTST</sequence>
<evidence type="ECO:0000313" key="3">
    <source>
        <dbReference type="Proteomes" id="UP001190700"/>
    </source>
</evidence>
<proteinExistence type="predicted"/>
<feature type="region of interest" description="Disordered" evidence="1">
    <location>
        <begin position="120"/>
        <end position="146"/>
    </location>
</feature>
<feature type="non-terminal residue" evidence="2">
    <location>
        <position position="323"/>
    </location>
</feature>
<dbReference type="Proteomes" id="UP001190700">
    <property type="component" value="Unassembled WGS sequence"/>
</dbReference>
<comment type="caution">
    <text evidence="2">The sequence shown here is derived from an EMBL/GenBank/DDBJ whole genome shotgun (WGS) entry which is preliminary data.</text>
</comment>
<reference evidence="2 3" key="1">
    <citation type="journal article" date="2015" name="Genome Biol. Evol.">
        <title>Comparative Genomics of a Bacterivorous Green Alga Reveals Evolutionary Causalities and Consequences of Phago-Mixotrophic Mode of Nutrition.</title>
        <authorList>
            <person name="Burns J.A."/>
            <person name="Paasch A."/>
            <person name="Narechania A."/>
            <person name="Kim E."/>
        </authorList>
    </citation>
    <scope>NUCLEOTIDE SEQUENCE [LARGE SCALE GENOMIC DNA]</scope>
    <source>
        <strain evidence="2 3">PLY_AMNH</strain>
    </source>
</reference>
<protein>
    <submittedName>
        <fullName evidence="2">Uncharacterized protein</fullName>
    </submittedName>
</protein>
<feature type="region of interest" description="Disordered" evidence="1">
    <location>
        <begin position="234"/>
        <end position="262"/>
    </location>
</feature>
<evidence type="ECO:0000313" key="2">
    <source>
        <dbReference type="EMBL" id="KAK3277759.1"/>
    </source>
</evidence>
<accession>A0AAE0LAJ8</accession>
<organism evidence="2 3">
    <name type="scientific">Cymbomonas tetramitiformis</name>
    <dbReference type="NCBI Taxonomy" id="36881"/>
    <lineage>
        <taxon>Eukaryota</taxon>
        <taxon>Viridiplantae</taxon>
        <taxon>Chlorophyta</taxon>
        <taxon>Pyramimonadophyceae</taxon>
        <taxon>Pyramimonadales</taxon>
        <taxon>Pyramimonadaceae</taxon>
        <taxon>Cymbomonas</taxon>
    </lineage>
</organism>